<feature type="region of interest" description="Disordered" evidence="14">
    <location>
        <begin position="92"/>
        <end position="164"/>
    </location>
</feature>
<keyword evidence="4" id="KW-0132">Cell division</keyword>
<evidence type="ECO:0000256" key="1">
    <source>
        <dbReference type="ARBA" id="ARBA00004377"/>
    </source>
</evidence>
<keyword evidence="5 15" id="KW-0812">Transmembrane</keyword>
<dbReference type="InterPro" id="IPR009386">
    <property type="entry name" value="ZapG-like"/>
</dbReference>
<evidence type="ECO:0000256" key="13">
    <source>
        <dbReference type="SAM" id="Coils"/>
    </source>
</evidence>
<keyword evidence="8 15" id="KW-0472">Membrane</keyword>
<evidence type="ECO:0000256" key="7">
    <source>
        <dbReference type="ARBA" id="ARBA00022989"/>
    </source>
</evidence>
<dbReference type="PANTHER" id="PTHR39579:SF1">
    <property type="entry name" value="INNER MEMBRANE PROTEIN YHCB"/>
    <property type="match status" value="1"/>
</dbReference>
<keyword evidence="6" id="KW-0133">Cell shape</keyword>
<feature type="transmembrane region" description="Helical" evidence="15">
    <location>
        <begin position="6"/>
        <end position="28"/>
    </location>
</feature>
<evidence type="ECO:0000256" key="11">
    <source>
        <dbReference type="ARBA" id="ARBA00035703"/>
    </source>
</evidence>
<evidence type="ECO:0000256" key="9">
    <source>
        <dbReference type="ARBA" id="ARBA00023306"/>
    </source>
</evidence>
<dbReference type="GO" id="GO:0005886">
    <property type="term" value="C:plasma membrane"/>
    <property type="evidence" value="ECO:0007669"/>
    <property type="project" value="UniProtKB-SubCell"/>
</dbReference>
<evidence type="ECO:0000256" key="6">
    <source>
        <dbReference type="ARBA" id="ARBA00022960"/>
    </source>
</evidence>
<evidence type="ECO:0000313" key="17">
    <source>
        <dbReference type="Proteomes" id="UP000189177"/>
    </source>
</evidence>
<evidence type="ECO:0000256" key="3">
    <source>
        <dbReference type="ARBA" id="ARBA00022519"/>
    </source>
</evidence>
<dbReference type="Proteomes" id="UP000189177">
    <property type="component" value="Unassembled WGS sequence"/>
</dbReference>
<dbReference type="AlphaFoldDB" id="A0A1V2ZX56"/>
<dbReference type="PANTHER" id="PTHR39579">
    <property type="entry name" value="INNER MEMBRANE PROTEIN YHCB"/>
    <property type="match status" value="1"/>
</dbReference>
<evidence type="ECO:0000313" key="16">
    <source>
        <dbReference type="EMBL" id="OOC09646.1"/>
    </source>
</evidence>
<evidence type="ECO:0000256" key="10">
    <source>
        <dbReference type="ARBA" id="ARBA00035657"/>
    </source>
</evidence>
<feature type="compositionally biased region" description="Basic and acidic residues" evidence="14">
    <location>
        <begin position="92"/>
        <end position="106"/>
    </location>
</feature>
<gene>
    <name evidence="16" type="ORF">B1A74_10020</name>
</gene>
<dbReference type="RefSeq" id="WP_018870263.1">
    <property type="nucleotide sequence ID" value="NZ_MUZR01000041.1"/>
</dbReference>
<evidence type="ECO:0000256" key="8">
    <source>
        <dbReference type="ARBA" id="ARBA00023136"/>
    </source>
</evidence>
<accession>A0A1V2ZX56</accession>
<sequence>MEEQTAVGLWVALGILAIVVAALVGFWVGRVTSDERKLIRQLEEELDQRMQELTRYRSQVNDHFDRTATLFASMAGTYRDLYHHLAQSAEELADKPTRERLEDRAGKMLANTHQRDFDPGQGGGESSESGDRGPQESGRLSDASDPEEAGQRERRSDPERPRPD</sequence>
<comment type="similarity">
    <text evidence="10">Belongs to the ZapG family.</text>
</comment>
<dbReference type="STRING" id="252474.B1A74_10020"/>
<evidence type="ECO:0000256" key="12">
    <source>
        <dbReference type="ARBA" id="ARBA00035727"/>
    </source>
</evidence>
<comment type="subcellular location">
    <subcellularLocation>
        <location evidence="1">Cell inner membrane</location>
        <topology evidence="1">Single-pass membrane protein</topology>
    </subcellularLocation>
</comment>
<dbReference type="EMBL" id="MUZR01000041">
    <property type="protein sequence ID" value="OOC09646.1"/>
    <property type="molecule type" value="Genomic_DNA"/>
</dbReference>
<evidence type="ECO:0000256" key="5">
    <source>
        <dbReference type="ARBA" id="ARBA00022692"/>
    </source>
</evidence>
<keyword evidence="9" id="KW-0131">Cell cycle</keyword>
<name>A0A1V2ZX56_9GAMM</name>
<organism evidence="16 17">
    <name type="scientific">Thioalkalivibrio halophilus</name>
    <dbReference type="NCBI Taxonomy" id="252474"/>
    <lineage>
        <taxon>Bacteria</taxon>
        <taxon>Pseudomonadati</taxon>
        <taxon>Pseudomonadota</taxon>
        <taxon>Gammaproteobacteria</taxon>
        <taxon>Chromatiales</taxon>
        <taxon>Ectothiorhodospiraceae</taxon>
        <taxon>Thioalkalivibrio</taxon>
    </lineage>
</organism>
<comment type="caution">
    <text evidence="16">The sequence shown here is derived from an EMBL/GenBank/DDBJ whole genome shotgun (WGS) entry which is preliminary data.</text>
</comment>
<feature type="coiled-coil region" evidence="13">
    <location>
        <begin position="32"/>
        <end position="59"/>
    </location>
</feature>
<keyword evidence="17" id="KW-1185">Reference proteome</keyword>
<dbReference type="GO" id="GO:0008360">
    <property type="term" value="P:regulation of cell shape"/>
    <property type="evidence" value="ECO:0007669"/>
    <property type="project" value="UniProtKB-KW"/>
</dbReference>
<dbReference type="GO" id="GO:0051301">
    <property type="term" value="P:cell division"/>
    <property type="evidence" value="ECO:0007669"/>
    <property type="project" value="UniProtKB-KW"/>
</dbReference>
<proteinExistence type="inferred from homology"/>
<keyword evidence="2" id="KW-1003">Cell membrane</keyword>
<evidence type="ECO:0000256" key="14">
    <source>
        <dbReference type="SAM" id="MobiDB-lite"/>
    </source>
</evidence>
<keyword evidence="7 15" id="KW-1133">Transmembrane helix</keyword>
<dbReference type="Pfam" id="PF06295">
    <property type="entry name" value="ZapG-like"/>
    <property type="match status" value="1"/>
</dbReference>
<keyword evidence="13" id="KW-0175">Coiled coil</keyword>
<evidence type="ECO:0000256" key="15">
    <source>
        <dbReference type="SAM" id="Phobius"/>
    </source>
</evidence>
<reference evidence="16 17" key="1">
    <citation type="submission" date="2017-02" db="EMBL/GenBank/DDBJ databases">
        <title>Genomic diversity within the haloalkaliphilic genus Thioalkalivibrio.</title>
        <authorList>
            <person name="Ahn A.-C."/>
            <person name="Meier-Kolthoff J."/>
            <person name="Overmars L."/>
            <person name="Richter M."/>
            <person name="Woyke T."/>
            <person name="Sorokin D.Y."/>
            <person name="Muyzer G."/>
        </authorList>
    </citation>
    <scope>NUCLEOTIDE SEQUENCE [LARGE SCALE GENOMIC DNA]</scope>
    <source>
        <strain evidence="16 17">HL17</strain>
    </source>
</reference>
<protein>
    <recommendedName>
        <fullName evidence="11">Z-ring associated protein G</fullName>
    </recommendedName>
    <alternativeName>
        <fullName evidence="12">Cell division protein ZapG</fullName>
    </alternativeName>
</protein>
<evidence type="ECO:0000256" key="2">
    <source>
        <dbReference type="ARBA" id="ARBA00022475"/>
    </source>
</evidence>
<dbReference type="OrthoDB" id="8527774at2"/>
<keyword evidence="3" id="KW-0997">Cell inner membrane</keyword>
<evidence type="ECO:0000256" key="4">
    <source>
        <dbReference type="ARBA" id="ARBA00022618"/>
    </source>
</evidence>
<feature type="compositionally biased region" description="Basic and acidic residues" evidence="14">
    <location>
        <begin position="149"/>
        <end position="164"/>
    </location>
</feature>